<dbReference type="InterPro" id="IPR025510">
    <property type="entry name" value="DUF4397"/>
</dbReference>
<accession>A0ABR7WJU5</accession>
<dbReference type="PROSITE" id="PS51257">
    <property type="entry name" value="PROKAR_LIPOPROTEIN"/>
    <property type="match status" value="1"/>
</dbReference>
<dbReference type="Pfam" id="PF14344">
    <property type="entry name" value="DUF4397"/>
    <property type="match status" value="1"/>
</dbReference>
<sequence>MNILNNKGSFVTRIAGVLLTGVVILSSCTKDDNTPTVLPAGLAISHVSPGSPEYSFKLNGTKVNIKALTYNTFNTYGALQPGSYEFSITKKDSARVVTKSTVTLKTDQAYSVYIADVPSKATLIVTEDDLSAPATDKAKLRFVNLSPDAGSLDLGITGKAVVFSKTDFKASTAYTSVDPGAEVGFEIKENAGTTILATLPKVKVEKGKIYTILAKGLKAATDSTKLALGVITNK</sequence>
<name>A0ABR7WJU5_9SPHI</name>
<reference evidence="2 3" key="1">
    <citation type="submission" date="2020-09" db="EMBL/GenBank/DDBJ databases">
        <title>Novel species of Mucilaginibacter isolated from a glacier on the Tibetan Plateau.</title>
        <authorList>
            <person name="Liu Q."/>
            <person name="Xin Y.-H."/>
        </authorList>
    </citation>
    <scope>NUCLEOTIDE SEQUENCE [LARGE SCALE GENOMIC DNA]</scope>
    <source>
        <strain evidence="2 3">ZT4R22</strain>
    </source>
</reference>
<organism evidence="2 3">
    <name type="scientific">Mucilaginibacter pankratovii</name>
    <dbReference type="NCBI Taxonomy" id="2772110"/>
    <lineage>
        <taxon>Bacteria</taxon>
        <taxon>Pseudomonadati</taxon>
        <taxon>Bacteroidota</taxon>
        <taxon>Sphingobacteriia</taxon>
        <taxon>Sphingobacteriales</taxon>
        <taxon>Sphingobacteriaceae</taxon>
        <taxon>Mucilaginibacter</taxon>
    </lineage>
</organism>
<dbReference type="EMBL" id="JACWMY010000001">
    <property type="protein sequence ID" value="MBD1362436.1"/>
    <property type="molecule type" value="Genomic_DNA"/>
</dbReference>
<keyword evidence="3" id="KW-1185">Reference proteome</keyword>
<proteinExistence type="predicted"/>
<evidence type="ECO:0000259" key="1">
    <source>
        <dbReference type="Pfam" id="PF14344"/>
    </source>
</evidence>
<dbReference type="Proteomes" id="UP000606600">
    <property type="component" value="Unassembled WGS sequence"/>
</dbReference>
<comment type="caution">
    <text evidence="2">The sequence shown here is derived from an EMBL/GenBank/DDBJ whole genome shotgun (WGS) entry which is preliminary data.</text>
</comment>
<dbReference type="Gene3D" id="2.60.40.10">
    <property type="entry name" value="Immunoglobulins"/>
    <property type="match status" value="1"/>
</dbReference>
<gene>
    <name evidence="2" type="ORF">IDJ77_01320</name>
</gene>
<protein>
    <submittedName>
        <fullName evidence="2">DUF4397 domain-containing protein</fullName>
    </submittedName>
</protein>
<evidence type="ECO:0000313" key="2">
    <source>
        <dbReference type="EMBL" id="MBD1362436.1"/>
    </source>
</evidence>
<dbReference type="InterPro" id="IPR013783">
    <property type="entry name" value="Ig-like_fold"/>
</dbReference>
<evidence type="ECO:0000313" key="3">
    <source>
        <dbReference type="Proteomes" id="UP000606600"/>
    </source>
</evidence>
<feature type="domain" description="DUF4397" evidence="1">
    <location>
        <begin position="41"/>
        <end position="154"/>
    </location>
</feature>
<dbReference type="RefSeq" id="WP_191187119.1">
    <property type="nucleotide sequence ID" value="NZ_JACWMY010000001.1"/>
</dbReference>